<sequence length="118" mass="13075">MQVRIYEGEMLVGTAVLEHLDPPMGVAFGPFSPSDRYNRDAHANMIEDEYVGDRGRSLVAILAQHNTPAEASIAIEDWSASKLGVQLTLFFKEGQTFVAVFATHPDYRAYYPHLDSGS</sequence>
<comment type="caution">
    <text evidence="1">The sequence shown here is derived from an EMBL/GenBank/DDBJ whole genome shotgun (WGS) entry which is preliminary data.</text>
</comment>
<proteinExistence type="predicted"/>
<protein>
    <submittedName>
        <fullName evidence="1">Uncharacterized protein</fullName>
    </submittedName>
</protein>
<evidence type="ECO:0000313" key="1">
    <source>
        <dbReference type="EMBL" id="RSU62293.1"/>
    </source>
</evidence>
<dbReference type="EMBL" id="QRAL01000001">
    <property type="protein sequence ID" value="RSU62293.1"/>
    <property type="molecule type" value="Genomic_DNA"/>
</dbReference>
<dbReference type="Proteomes" id="UP000287401">
    <property type="component" value="Unassembled WGS sequence"/>
</dbReference>
<dbReference type="AlphaFoldDB" id="A0A430CBU0"/>
<name>A0A430CBU0_SPHYA</name>
<gene>
    <name evidence="1" type="ORF">DAH51_01690</name>
</gene>
<evidence type="ECO:0000313" key="2">
    <source>
        <dbReference type="Proteomes" id="UP000287401"/>
    </source>
</evidence>
<reference evidence="1 2" key="1">
    <citation type="submission" date="2018-07" db="EMBL/GenBank/DDBJ databases">
        <title>Genomic and Epidemiologic Investigation of an Indolent Hospital Outbreak.</title>
        <authorList>
            <person name="Johnson R.C."/>
            <person name="Deming C."/>
            <person name="Conlan S."/>
            <person name="Zellmer C.J."/>
            <person name="Michelin A.V."/>
            <person name="Lee-Lin S."/>
            <person name="Thomas P.J."/>
            <person name="Park M."/>
            <person name="Weingarten R.A."/>
            <person name="Less J."/>
            <person name="Dekker J.P."/>
            <person name="Frank K.M."/>
            <person name="Musser K.A."/>
            <person name="Mcquiston J.R."/>
            <person name="Henderson D.K."/>
            <person name="Lau A.F."/>
            <person name="Palmore T.N."/>
            <person name="Segre J.A."/>
        </authorList>
    </citation>
    <scope>NUCLEOTIDE SEQUENCE [LARGE SCALE GENOMIC DNA]</scope>
    <source>
        <strain evidence="1 2">SK-NIH.Env6_1116</strain>
    </source>
</reference>
<organism evidence="1 2">
    <name type="scientific">Sphingobium yanoikuyae</name>
    <name type="common">Sphingomonas yanoikuyae</name>
    <dbReference type="NCBI Taxonomy" id="13690"/>
    <lineage>
        <taxon>Bacteria</taxon>
        <taxon>Pseudomonadati</taxon>
        <taxon>Pseudomonadota</taxon>
        <taxon>Alphaproteobacteria</taxon>
        <taxon>Sphingomonadales</taxon>
        <taxon>Sphingomonadaceae</taxon>
        <taxon>Sphingobium</taxon>
    </lineage>
</organism>
<accession>A0A430CBU0</accession>